<proteinExistence type="predicted"/>
<evidence type="ECO:0000313" key="1">
    <source>
        <dbReference type="EMBL" id="NMF00267.1"/>
    </source>
</evidence>
<sequence length="73" mass="8421">MSREEVINIQSVAALEMELELIQKAIAGCDEDIEKFPEDFRAYGRKSAYEHAKERLERCLKVAKGEYVPHHIS</sequence>
<name>A0A848D2S1_ANEAE</name>
<comment type="caution">
    <text evidence="1">The sequence shown here is derived from an EMBL/GenBank/DDBJ whole genome shotgun (WGS) entry which is preliminary data.</text>
</comment>
<evidence type="ECO:0000313" key="2">
    <source>
        <dbReference type="Proteomes" id="UP000561326"/>
    </source>
</evidence>
<organism evidence="1 2">
    <name type="scientific">Aneurinibacillus aneurinilyticus</name>
    <name type="common">Bacillus aneurinolyticus</name>
    <dbReference type="NCBI Taxonomy" id="1391"/>
    <lineage>
        <taxon>Bacteria</taxon>
        <taxon>Bacillati</taxon>
        <taxon>Bacillota</taxon>
        <taxon>Bacilli</taxon>
        <taxon>Bacillales</taxon>
        <taxon>Paenibacillaceae</taxon>
        <taxon>Aneurinibacillus group</taxon>
        <taxon>Aneurinibacillus</taxon>
    </lineage>
</organism>
<dbReference type="EMBL" id="JABAGO010000042">
    <property type="protein sequence ID" value="NMF00267.1"/>
    <property type="molecule type" value="Genomic_DNA"/>
</dbReference>
<protein>
    <submittedName>
        <fullName evidence="1">Uncharacterized protein</fullName>
    </submittedName>
</protein>
<reference evidence="1 2" key="1">
    <citation type="submission" date="2020-04" db="EMBL/GenBank/DDBJ databases">
        <authorList>
            <person name="Hitch T.C.A."/>
            <person name="Wylensek D."/>
            <person name="Clavel T."/>
        </authorList>
    </citation>
    <scope>NUCLEOTIDE SEQUENCE [LARGE SCALE GENOMIC DNA]</scope>
    <source>
        <strain evidence="1 2">WB01_D5_05</strain>
    </source>
</reference>
<accession>A0A848D2S1</accession>
<dbReference type="AlphaFoldDB" id="A0A848D2S1"/>
<dbReference type="Proteomes" id="UP000561326">
    <property type="component" value="Unassembled WGS sequence"/>
</dbReference>
<gene>
    <name evidence="1" type="ORF">HF838_18730</name>
</gene>
<dbReference type="RefSeq" id="WP_168976062.1">
    <property type="nucleotide sequence ID" value="NZ_JABAGO010000042.1"/>
</dbReference>